<proteinExistence type="predicted"/>
<dbReference type="RefSeq" id="XP_060450074.1">
    <property type="nucleotide sequence ID" value="XM_060583681.1"/>
</dbReference>
<keyword evidence="1" id="KW-1133">Transmembrane helix</keyword>
<name>A0AAJ0EID4_9PEZI</name>
<sequence length="78" mass="8393">LAEKPDRSVLALCVLNTCSVFSYLLAGMTAKYGILDRKAGIYGTITCIFIFLGACAFGLTPLTAMYAPEDLSYGMRAE</sequence>
<gene>
    <name evidence="2" type="ORF">BDP81DRAFT_310945</name>
</gene>
<dbReference type="AlphaFoldDB" id="A0AAJ0EID4"/>
<organism evidence="2 3">
    <name type="scientific">Colletotrichum phormii</name>
    <dbReference type="NCBI Taxonomy" id="359342"/>
    <lineage>
        <taxon>Eukaryota</taxon>
        <taxon>Fungi</taxon>
        <taxon>Dikarya</taxon>
        <taxon>Ascomycota</taxon>
        <taxon>Pezizomycotina</taxon>
        <taxon>Sordariomycetes</taxon>
        <taxon>Hypocreomycetidae</taxon>
        <taxon>Glomerellales</taxon>
        <taxon>Glomerellaceae</taxon>
        <taxon>Colletotrichum</taxon>
        <taxon>Colletotrichum acutatum species complex</taxon>
    </lineage>
</organism>
<comment type="caution">
    <text evidence="2">The sequence shown here is derived from an EMBL/GenBank/DDBJ whole genome shotgun (WGS) entry which is preliminary data.</text>
</comment>
<dbReference type="GeneID" id="85468543"/>
<keyword evidence="1" id="KW-0472">Membrane</keyword>
<feature type="transmembrane region" description="Helical" evidence="1">
    <location>
        <begin position="9"/>
        <end position="29"/>
    </location>
</feature>
<evidence type="ECO:0000313" key="2">
    <source>
        <dbReference type="EMBL" id="KAK1641467.1"/>
    </source>
</evidence>
<dbReference type="EMBL" id="JAHMHQ010000003">
    <property type="protein sequence ID" value="KAK1641467.1"/>
    <property type="molecule type" value="Genomic_DNA"/>
</dbReference>
<feature type="non-terminal residue" evidence="2">
    <location>
        <position position="1"/>
    </location>
</feature>
<dbReference type="Proteomes" id="UP001243989">
    <property type="component" value="Unassembled WGS sequence"/>
</dbReference>
<keyword evidence="3" id="KW-1185">Reference proteome</keyword>
<keyword evidence="1" id="KW-0812">Transmembrane</keyword>
<accession>A0AAJ0EID4</accession>
<evidence type="ECO:0000256" key="1">
    <source>
        <dbReference type="SAM" id="Phobius"/>
    </source>
</evidence>
<reference evidence="2" key="1">
    <citation type="submission" date="2021-06" db="EMBL/GenBank/DDBJ databases">
        <title>Comparative genomics, transcriptomics and evolutionary studies reveal genomic signatures of adaptation to plant cell wall in hemibiotrophic fungi.</title>
        <authorList>
            <consortium name="DOE Joint Genome Institute"/>
            <person name="Baroncelli R."/>
            <person name="Diaz J.F."/>
            <person name="Benocci T."/>
            <person name="Peng M."/>
            <person name="Battaglia E."/>
            <person name="Haridas S."/>
            <person name="Andreopoulos W."/>
            <person name="Labutti K."/>
            <person name="Pangilinan J."/>
            <person name="Floch G.L."/>
            <person name="Makela M.R."/>
            <person name="Henrissat B."/>
            <person name="Grigoriev I.V."/>
            <person name="Crouch J.A."/>
            <person name="De Vries R.P."/>
            <person name="Sukno S.A."/>
            <person name="Thon M.R."/>
        </authorList>
    </citation>
    <scope>NUCLEOTIDE SEQUENCE</scope>
    <source>
        <strain evidence="2">CBS 102054</strain>
    </source>
</reference>
<protein>
    <submittedName>
        <fullName evidence="2">Uncharacterized protein</fullName>
    </submittedName>
</protein>
<feature type="transmembrane region" description="Helical" evidence="1">
    <location>
        <begin position="41"/>
        <end position="67"/>
    </location>
</feature>
<evidence type="ECO:0000313" key="3">
    <source>
        <dbReference type="Proteomes" id="UP001243989"/>
    </source>
</evidence>